<evidence type="ECO:0000259" key="12">
    <source>
        <dbReference type="Pfam" id="PF13206"/>
    </source>
</evidence>
<dbReference type="VEuPathDB" id="TriTrypDB:Tb08.27P2.290"/>
<proteinExistence type="predicted"/>
<dbReference type="Gene3D" id="4.10.110.20">
    <property type="entry name" value="Variant surface glycoprotein MITAT 1.2, VSG 221, C-terminal domain"/>
    <property type="match status" value="1"/>
</dbReference>
<feature type="compositionally biased region" description="Basic and acidic residues" evidence="9">
    <location>
        <begin position="454"/>
        <end position="469"/>
    </location>
</feature>
<feature type="region of interest" description="Disordered" evidence="9">
    <location>
        <begin position="443"/>
        <end position="469"/>
    </location>
</feature>
<evidence type="ECO:0000256" key="2">
    <source>
        <dbReference type="ARBA" id="ARBA00004609"/>
    </source>
</evidence>
<dbReference type="GO" id="GO:0098552">
    <property type="term" value="C:side of membrane"/>
    <property type="evidence" value="ECO:0007669"/>
    <property type="project" value="UniProtKB-KW"/>
</dbReference>
<dbReference type="VEuPathDB" id="TriTrypDB:Tb427_000442100"/>
<evidence type="ECO:0000256" key="3">
    <source>
        <dbReference type="ARBA" id="ARBA00022475"/>
    </source>
</evidence>
<dbReference type="Pfam" id="PF13206">
    <property type="entry name" value="VSG_B"/>
    <property type="match status" value="1"/>
</dbReference>
<dbReference type="Pfam" id="PF10659">
    <property type="entry name" value="Trypan_glycop_C"/>
    <property type="match status" value="1"/>
</dbReference>
<reference evidence="13" key="1">
    <citation type="submission" date="2016-08" db="EMBL/GenBank/DDBJ databases">
        <title>VSG repertoire of Trypanosoma brucei EATRO 1125.</title>
        <authorList>
            <person name="Cross G.A."/>
        </authorList>
    </citation>
    <scope>NUCLEOTIDE SEQUENCE</scope>
    <source>
        <strain evidence="13">EATRO 1125</strain>
    </source>
</reference>
<keyword evidence="3" id="KW-1003">Cell membrane</keyword>
<evidence type="ECO:0000256" key="10">
    <source>
        <dbReference type="SAM" id="SignalP"/>
    </source>
</evidence>
<sequence>MMREQQAVLFTTALIFEAGQVTATFPAVGNIKAALRLCELAAAATTSYKQPTATSTGTTAFNKLHALNISTADASVLQVFKHKGEDQGWQREPPESLKETKPWDSLYTNWLEGAKVLDVIKANIDDEVATATTGLTPEQKNELQTALAPILRRAQRQHEQLEKAQQILQDTKNTAIATALAKAIYGADKDDGNLADTAIFKTAPDGSNRAALCNGAAGENNVKTVAVALICICAPDNDGSEPKACFQSATALTNWKGPASSAKTIWNAVKVNCGLPGAGTLTATRLANALNNVLSQIIIDNSNGYLGTLHTGNSCTGANTAGMCIKFAGETKATDTQVQTNTWIKAIADGISQLQAVQTASKAQDLATTGLETILEEGPAAAQEIRHKPKTRTVTEIANPNKQATETDCNKHQSKDDCADPCKWEEDAADKDKKCSLNHKKVAEQQATQTAGAEDYKEEDKCKDKEKGDCEKATSCNKKRNTKIFQFS</sequence>
<keyword evidence="8" id="KW-0449">Lipoprotein</keyword>
<evidence type="ECO:0000259" key="11">
    <source>
        <dbReference type="Pfam" id="PF10659"/>
    </source>
</evidence>
<dbReference type="GO" id="GO:0005886">
    <property type="term" value="C:plasma membrane"/>
    <property type="evidence" value="ECO:0007669"/>
    <property type="project" value="UniProtKB-SubCell"/>
</dbReference>
<evidence type="ECO:0000256" key="1">
    <source>
        <dbReference type="ARBA" id="ARBA00002523"/>
    </source>
</evidence>
<keyword evidence="5 10" id="KW-0732">Signal</keyword>
<dbReference type="InterPro" id="IPR025932">
    <property type="entry name" value="Trypano_VSG_B_N_dom"/>
</dbReference>
<accession>A0A1J0R680</accession>
<feature type="domain" description="Trypanosome variant surface glycoprotein C-terminal" evidence="11">
    <location>
        <begin position="409"/>
        <end position="481"/>
    </location>
</feature>
<comment type="subcellular location">
    <subcellularLocation>
        <location evidence="2">Cell membrane</location>
        <topology evidence="2">Lipid-anchor</topology>
        <topology evidence="2">GPI-anchor</topology>
    </subcellularLocation>
</comment>
<dbReference type="EMBL" id="KX699393">
    <property type="protein sequence ID" value="APD73349.1"/>
    <property type="molecule type" value="Genomic_DNA"/>
</dbReference>
<evidence type="ECO:0000256" key="6">
    <source>
        <dbReference type="ARBA" id="ARBA00023136"/>
    </source>
</evidence>
<evidence type="ECO:0000256" key="8">
    <source>
        <dbReference type="ARBA" id="ARBA00023288"/>
    </source>
</evidence>
<keyword evidence="7" id="KW-0325">Glycoprotein</keyword>
<feature type="compositionally biased region" description="Low complexity" evidence="9">
    <location>
        <begin position="444"/>
        <end position="453"/>
    </location>
</feature>
<evidence type="ECO:0000256" key="5">
    <source>
        <dbReference type="ARBA" id="ARBA00022729"/>
    </source>
</evidence>
<name>A0A1J0R680_9TRYP</name>
<feature type="domain" description="Trypanosome variant surface glycoprotein B-type N-terminal" evidence="12">
    <location>
        <begin position="36"/>
        <end position="369"/>
    </location>
</feature>
<comment type="function">
    <text evidence="1">VSG forms a coat on the surface of the parasite. The trypanosome evades the immune response of the host by expressing a series of antigenically distinct VSGs from an estimated 1000 VSG genes.</text>
</comment>
<feature type="chain" id="PRO_5012136411" evidence="10">
    <location>
        <begin position="24"/>
        <end position="488"/>
    </location>
</feature>
<evidence type="ECO:0000256" key="9">
    <source>
        <dbReference type="SAM" id="MobiDB-lite"/>
    </source>
</evidence>
<feature type="signal peptide" evidence="10">
    <location>
        <begin position="1"/>
        <end position="23"/>
    </location>
</feature>
<feature type="compositionally biased region" description="Basic and acidic residues" evidence="9">
    <location>
        <begin position="408"/>
        <end position="417"/>
    </location>
</feature>
<organism evidence="13">
    <name type="scientific">Trypanosoma brucei</name>
    <dbReference type="NCBI Taxonomy" id="5691"/>
    <lineage>
        <taxon>Eukaryota</taxon>
        <taxon>Discoba</taxon>
        <taxon>Euglenozoa</taxon>
        <taxon>Kinetoplastea</taxon>
        <taxon>Metakinetoplastina</taxon>
        <taxon>Trypanosomatida</taxon>
        <taxon>Trypanosomatidae</taxon>
        <taxon>Trypanosoma</taxon>
    </lineage>
</organism>
<keyword evidence="6" id="KW-0472">Membrane</keyword>
<dbReference type="InterPro" id="IPR019609">
    <property type="entry name" value="Variant_surf_glycoprt_trypan_C"/>
</dbReference>
<evidence type="ECO:0000313" key="13">
    <source>
        <dbReference type="EMBL" id="APD73349.1"/>
    </source>
</evidence>
<feature type="region of interest" description="Disordered" evidence="9">
    <location>
        <begin position="388"/>
        <end position="417"/>
    </location>
</feature>
<evidence type="ECO:0000256" key="7">
    <source>
        <dbReference type="ARBA" id="ARBA00023180"/>
    </source>
</evidence>
<feature type="compositionally biased region" description="Polar residues" evidence="9">
    <location>
        <begin position="392"/>
        <end position="407"/>
    </location>
</feature>
<dbReference type="AlphaFoldDB" id="A0A1J0R680"/>
<protein>
    <submittedName>
        <fullName evidence="13">Variant surface glycoprotein 1125.1083</fullName>
    </submittedName>
</protein>
<evidence type="ECO:0000256" key="4">
    <source>
        <dbReference type="ARBA" id="ARBA00022622"/>
    </source>
</evidence>
<keyword evidence="4" id="KW-0336">GPI-anchor</keyword>